<protein>
    <submittedName>
        <fullName evidence="1">Uncharacterized protein</fullName>
    </submittedName>
</protein>
<sequence>MSRSREELQREAEAEFAAIEEAAAREAGPGVMDVLSLYGGYERAVVEVGRYLVAEAIAPMYSTNDGSER</sequence>
<dbReference type="RefSeq" id="WP_015934562.1">
    <property type="nucleotide sequence ID" value="NC_011891.1"/>
</dbReference>
<proteinExistence type="predicted"/>
<dbReference type="EMBL" id="CP001359">
    <property type="protein sequence ID" value="ACL66755.1"/>
    <property type="molecule type" value="Genomic_DNA"/>
</dbReference>
<dbReference type="HOGENOM" id="CLU_2766810_0_0_7"/>
<evidence type="ECO:0000313" key="1">
    <source>
        <dbReference type="EMBL" id="ACL66755.1"/>
    </source>
</evidence>
<dbReference type="Proteomes" id="UP000007089">
    <property type="component" value="Chromosome"/>
</dbReference>
<keyword evidence="2" id="KW-1185">Reference proteome</keyword>
<accession>B8JHP3</accession>
<dbReference type="KEGG" id="acp:A2cp1_3425"/>
<evidence type="ECO:0000313" key="2">
    <source>
        <dbReference type="Proteomes" id="UP000007089"/>
    </source>
</evidence>
<name>B8JHP3_ANAD2</name>
<dbReference type="AlphaFoldDB" id="B8JHP3"/>
<gene>
    <name evidence="1" type="ordered locus">A2cp1_3425</name>
</gene>
<organism evidence="1 2">
    <name type="scientific">Anaeromyxobacter dehalogenans (strain ATCC BAA-258 / DSM 21875 / 2CP-1)</name>
    <dbReference type="NCBI Taxonomy" id="455488"/>
    <lineage>
        <taxon>Bacteria</taxon>
        <taxon>Pseudomonadati</taxon>
        <taxon>Myxococcota</taxon>
        <taxon>Myxococcia</taxon>
        <taxon>Myxococcales</taxon>
        <taxon>Cystobacterineae</taxon>
        <taxon>Anaeromyxobacteraceae</taxon>
        <taxon>Anaeromyxobacter</taxon>
    </lineage>
</organism>
<reference evidence="1" key="1">
    <citation type="submission" date="2009-01" db="EMBL/GenBank/DDBJ databases">
        <title>Complete sequence of Anaeromyxobacter dehalogenans 2CP-1.</title>
        <authorList>
            <consortium name="US DOE Joint Genome Institute"/>
            <person name="Lucas S."/>
            <person name="Copeland A."/>
            <person name="Lapidus A."/>
            <person name="Glavina del Rio T."/>
            <person name="Dalin E."/>
            <person name="Tice H."/>
            <person name="Bruce D."/>
            <person name="Goodwin L."/>
            <person name="Pitluck S."/>
            <person name="Saunders E."/>
            <person name="Brettin T."/>
            <person name="Detter J.C."/>
            <person name="Han C."/>
            <person name="Larimer F."/>
            <person name="Land M."/>
            <person name="Hauser L."/>
            <person name="Kyrpides N."/>
            <person name="Ovchinnikova G."/>
            <person name="Beliaev A.S."/>
            <person name="Richardson P."/>
        </authorList>
    </citation>
    <scope>NUCLEOTIDE SEQUENCE</scope>
    <source>
        <strain evidence="1">2CP-1</strain>
    </source>
</reference>